<reference evidence="1 2" key="1">
    <citation type="journal article" date="2017" name="Curr. Biol.">
        <title>The Evolution of Venom by Co-option of Single-Copy Genes.</title>
        <authorList>
            <person name="Martinson E.O."/>
            <person name="Mrinalini"/>
            <person name="Kelkar Y.D."/>
            <person name="Chang C.H."/>
            <person name="Werren J.H."/>
        </authorList>
    </citation>
    <scope>NUCLEOTIDE SEQUENCE [LARGE SCALE GENOMIC DNA]</scope>
    <source>
        <strain evidence="1 2">Alberta</strain>
        <tissue evidence="1">Whole body</tissue>
    </source>
</reference>
<protein>
    <recommendedName>
        <fullName evidence="3">Vps16 C-terminal domain-containing protein</fullName>
    </recommendedName>
</protein>
<evidence type="ECO:0000313" key="2">
    <source>
        <dbReference type="Proteomes" id="UP000215335"/>
    </source>
</evidence>
<accession>A0A232EFI0</accession>
<name>A0A232EFI0_9HYME</name>
<keyword evidence="2" id="KW-1185">Reference proteome</keyword>
<organism evidence="1 2">
    <name type="scientific">Trichomalopsis sarcophagae</name>
    <dbReference type="NCBI Taxonomy" id="543379"/>
    <lineage>
        <taxon>Eukaryota</taxon>
        <taxon>Metazoa</taxon>
        <taxon>Ecdysozoa</taxon>
        <taxon>Arthropoda</taxon>
        <taxon>Hexapoda</taxon>
        <taxon>Insecta</taxon>
        <taxon>Pterygota</taxon>
        <taxon>Neoptera</taxon>
        <taxon>Endopterygota</taxon>
        <taxon>Hymenoptera</taxon>
        <taxon>Apocrita</taxon>
        <taxon>Proctotrupomorpha</taxon>
        <taxon>Chalcidoidea</taxon>
        <taxon>Pteromalidae</taxon>
        <taxon>Pteromalinae</taxon>
        <taxon>Trichomalopsis</taxon>
    </lineage>
</organism>
<sequence length="126" mass="15239">MFKKQQRIFTILERKARISMMAVYFWRWINKVLLRMTPNRNERILDVKIKLGRACEREAQNLIYKWSLILQPIEVTSIMRQALLSDKPFIVEACLKYYPRLEETSLDMFLTLAIQDHHEELVKRIL</sequence>
<proteinExistence type="predicted"/>
<comment type="caution">
    <text evidence="1">The sequence shown here is derived from an EMBL/GenBank/DDBJ whole genome shotgun (WGS) entry which is preliminary data.</text>
</comment>
<dbReference type="Proteomes" id="UP000215335">
    <property type="component" value="Unassembled WGS sequence"/>
</dbReference>
<dbReference type="EMBL" id="NNAY01005023">
    <property type="protein sequence ID" value="OXU17093.1"/>
    <property type="molecule type" value="Genomic_DNA"/>
</dbReference>
<gene>
    <name evidence="1" type="ORF">TSAR_014398</name>
</gene>
<evidence type="ECO:0008006" key="3">
    <source>
        <dbReference type="Google" id="ProtNLM"/>
    </source>
</evidence>
<evidence type="ECO:0000313" key="1">
    <source>
        <dbReference type="EMBL" id="OXU17093.1"/>
    </source>
</evidence>
<dbReference type="AlphaFoldDB" id="A0A232EFI0"/>